<dbReference type="AlphaFoldDB" id="A0A8F4WSG1"/>
<dbReference type="RefSeq" id="WP_202895249.1">
    <property type="nucleotide sequence ID" value="NZ_CP077084.1"/>
</dbReference>
<dbReference type="KEGG" id="ptrt:HU722_0015095"/>
<protein>
    <submittedName>
        <fullName evidence="1">Uncharacterized protein</fullName>
    </submittedName>
</protein>
<evidence type="ECO:0000313" key="2">
    <source>
        <dbReference type="Proteomes" id="UP000615613"/>
    </source>
</evidence>
<gene>
    <name evidence="1" type="ORF">HU722_0015095</name>
</gene>
<sequence length="112" mass="12696">MTHDQLNAADAMPQPTSHLFAYVRTVSDFRPDVTAIVLFGLEVKDDDPVYLLIRFEDYGKLQIEGDHLILGLDEALESAEFEYGILPNDWRVMSEAEIQRIDSNIRSSDLPA</sequence>
<keyword evidence="2" id="KW-1185">Reference proteome</keyword>
<proteinExistence type="predicted"/>
<dbReference type="Proteomes" id="UP000615613">
    <property type="component" value="Chromosome"/>
</dbReference>
<organism evidence="1 2">
    <name type="scientific">Pseudomonas tritici</name>
    <dbReference type="NCBI Taxonomy" id="2745518"/>
    <lineage>
        <taxon>Bacteria</taxon>
        <taxon>Pseudomonadati</taxon>
        <taxon>Pseudomonadota</taxon>
        <taxon>Gammaproteobacteria</taxon>
        <taxon>Pseudomonadales</taxon>
        <taxon>Pseudomonadaceae</taxon>
        <taxon>Pseudomonas</taxon>
    </lineage>
</organism>
<accession>A0A8F4WSG1</accession>
<reference evidence="1" key="1">
    <citation type="journal article" date="2020" name="Microorganisms">
        <title>Reliable Identification of Environmental Pseudomonas Isolates Using the rpoD Gene.</title>
        <authorList>
            <consortium name="The Broad Institute Genome Sequencing Platform"/>
            <person name="Girard L."/>
            <person name="Lood C."/>
            <person name="Rokni-Zadeh H."/>
            <person name="van Noort V."/>
            <person name="Lavigne R."/>
            <person name="De Mot R."/>
        </authorList>
    </citation>
    <scope>NUCLEOTIDE SEQUENCE</scope>
    <source>
        <strain evidence="1">SWRI145</strain>
    </source>
</reference>
<dbReference type="EMBL" id="CP077084">
    <property type="protein sequence ID" value="QXH81357.1"/>
    <property type="molecule type" value="Genomic_DNA"/>
</dbReference>
<evidence type="ECO:0000313" key="1">
    <source>
        <dbReference type="EMBL" id="QXH81357.1"/>
    </source>
</evidence>
<name>A0A8F4WSG1_9PSED</name>
<reference evidence="1" key="2">
    <citation type="submission" date="2021-06" db="EMBL/GenBank/DDBJ databases">
        <title>Updating the genus Pseudomonas: Description of 43 new species and partition of the Pseudomonas putida group.</title>
        <authorList>
            <person name="Girard L."/>
            <person name="Lood C."/>
            <person name="Vandamme P."/>
            <person name="Rokni-Zadeh H."/>
            <person name="van Noort V."/>
            <person name="Hofte M."/>
            <person name="Lavigne R."/>
            <person name="De Mot R."/>
        </authorList>
    </citation>
    <scope>NUCLEOTIDE SEQUENCE</scope>
    <source>
        <strain evidence="1">SWRI145</strain>
    </source>
</reference>